<dbReference type="CDD" id="cd00403">
    <property type="entry name" value="Ribosomal_L1"/>
    <property type="match status" value="1"/>
</dbReference>
<dbReference type="InterPro" id="IPR028364">
    <property type="entry name" value="Ribosomal_uL1/biogenesis"/>
</dbReference>
<dbReference type="AlphaFoldDB" id="H2KP09"/>
<evidence type="ECO:0000313" key="3">
    <source>
        <dbReference type="Proteomes" id="UP000008909"/>
    </source>
</evidence>
<dbReference type="Gene3D" id="3.40.50.790">
    <property type="match status" value="1"/>
</dbReference>
<reference evidence="2" key="1">
    <citation type="journal article" date="2011" name="Genome Biol.">
        <title>The draft genome of the carcinogenic human liver fluke Clonorchis sinensis.</title>
        <authorList>
            <person name="Wang X."/>
            <person name="Chen W."/>
            <person name="Huang Y."/>
            <person name="Sun J."/>
            <person name="Men J."/>
            <person name="Liu H."/>
            <person name="Luo F."/>
            <person name="Guo L."/>
            <person name="Lv X."/>
            <person name="Deng C."/>
            <person name="Zhou C."/>
            <person name="Fan Y."/>
            <person name="Li X."/>
            <person name="Huang L."/>
            <person name="Hu Y."/>
            <person name="Liang C."/>
            <person name="Hu X."/>
            <person name="Xu J."/>
            <person name="Yu X."/>
        </authorList>
    </citation>
    <scope>NUCLEOTIDE SEQUENCE [LARGE SCALE GENOMIC DNA]</scope>
    <source>
        <strain evidence="2">Henan</strain>
    </source>
</reference>
<gene>
    <name evidence="2" type="ORF">CLF_101175</name>
</gene>
<name>H2KP09_CLOSI</name>
<dbReference type="Pfam" id="PF00687">
    <property type="entry name" value="Ribosomal_L1"/>
    <property type="match status" value="1"/>
</dbReference>
<feature type="region of interest" description="Disordered" evidence="1">
    <location>
        <begin position="332"/>
        <end position="359"/>
    </location>
</feature>
<keyword evidence="3" id="KW-1185">Reference proteome</keyword>
<dbReference type="Gene3D" id="3.30.190.20">
    <property type="match status" value="1"/>
</dbReference>
<proteinExistence type="predicted"/>
<feature type="compositionally biased region" description="Polar residues" evidence="1">
    <location>
        <begin position="349"/>
        <end position="359"/>
    </location>
</feature>
<protein>
    <submittedName>
        <fullName evidence="2">Ribosomal L1 domain-containing protein 1</fullName>
    </submittedName>
</protein>
<reference key="2">
    <citation type="submission" date="2011-10" db="EMBL/GenBank/DDBJ databases">
        <title>The genome and transcriptome sequence of Clonorchis sinensis provide insights into the carcinogenic liver fluke.</title>
        <authorList>
            <person name="Wang X."/>
            <person name="Huang Y."/>
            <person name="Chen W."/>
            <person name="Liu H."/>
            <person name="Guo L."/>
            <person name="Chen Y."/>
            <person name="Luo F."/>
            <person name="Zhou W."/>
            <person name="Sun J."/>
            <person name="Mao Q."/>
            <person name="Liang P."/>
            <person name="Zhou C."/>
            <person name="Tian Y."/>
            <person name="Men J."/>
            <person name="Lv X."/>
            <person name="Huang L."/>
            <person name="Zhou J."/>
            <person name="Hu Y."/>
            <person name="Li R."/>
            <person name="Zhang F."/>
            <person name="Lei H."/>
            <person name="Li X."/>
            <person name="Hu X."/>
            <person name="Liang C."/>
            <person name="Xu J."/>
            <person name="Wu Z."/>
            <person name="Yu X."/>
        </authorList>
    </citation>
    <scope>NUCLEOTIDE SEQUENCE</scope>
    <source>
        <strain>Henan</strain>
    </source>
</reference>
<evidence type="ECO:0000313" key="2">
    <source>
        <dbReference type="EMBL" id="GAA39085.2"/>
    </source>
</evidence>
<evidence type="ECO:0000256" key="1">
    <source>
        <dbReference type="SAM" id="MobiDB-lite"/>
    </source>
</evidence>
<sequence>MEVIRKNVNSLSEQLLRNKKSSSRPLSLLPENVGVMVVSKVVPSKKLLRVQLPHCVADLSVCFLVKDTDKTDYNKSVDAWKLRWRTDSMKRHSSTLSVPTFIPLRELKLAYQPFASKQRLAATFDLFLADRRIVHHLPSKLGKAFYGCGRGKIPVPVTLTNCNVVDVLENERNTILFQIRGLGSTECVPVGDLRLSLSQLKDNILTMCERICKDWPGGGLCNIRSIYIQCPGGNIPLYFDATELPLETIVAESSQLVKTKELNSSFGKQSTKQLTMDLLSRVAEDLPLPTGGLEEILAKAKRARKLKRLGQAGKMTQNASNTLSVPSCHATRRKHEGLDTAMLPKPRQGSGSNHGPSRQ</sequence>
<accession>H2KP09</accession>
<dbReference type="EMBL" id="DF142869">
    <property type="protein sequence ID" value="GAA39085.2"/>
    <property type="molecule type" value="Genomic_DNA"/>
</dbReference>
<organism evidence="2 3">
    <name type="scientific">Clonorchis sinensis</name>
    <name type="common">Chinese liver fluke</name>
    <dbReference type="NCBI Taxonomy" id="79923"/>
    <lineage>
        <taxon>Eukaryota</taxon>
        <taxon>Metazoa</taxon>
        <taxon>Spiralia</taxon>
        <taxon>Lophotrochozoa</taxon>
        <taxon>Platyhelminthes</taxon>
        <taxon>Trematoda</taxon>
        <taxon>Digenea</taxon>
        <taxon>Opisthorchiida</taxon>
        <taxon>Opisthorchiata</taxon>
        <taxon>Opisthorchiidae</taxon>
        <taxon>Clonorchis</taxon>
    </lineage>
</organism>
<dbReference type="Proteomes" id="UP000008909">
    <property type="component" value="Unassembled WGS sequence"/>
</dbReference>
<dbReference type="InterPro" id="IPR023674">
    <property type="entry name" value="Ribosomal_uL1-like"/>
</dbReference>
<dbReference type="SUPFAM" id="SSF56808">
    <property type="entry name" value="Ribosomal protein L1"/>
    <property type="match status" value="1"/>
</dbReference>
<dbReference type="InterPro" id="IPR016095">
    <property type="entry name" value="Ribosomal_uL1_3-a/b-sand"/>
</dbReference>